<dbReference type="EMBL" id="LUEZ02000113">
    <property type="protein sequence ID" value="RDB17232.1"/>
    <property type="molecule type" value="Genomic_DNA"/>
</dbReference>
<organism evidence="1 2">
    <name type="scientific">Hypsizygus marmoreus</name>
    <name type="common">White beech mushroom</name>
    <name type="synonym">Agaricus marmoreus</name>
    <dbReference type="NCBI Taxonomy" id="39966"/>
    <lineage>
        <taxon>Eukaryota</taxon>
        <taxon>Fungi</taxon>
        <taxon>Dikarya</taxon>
        <taxon>Basidiomycota</taxon>
        <taxon>Agaricomycotina</taxon>
        <taxon>Agaricomycetes</taxon>
        <taxon>Agaricomycetidae</taxon>
        <taxon>Agaricales</taxon>
        <taxon>Tricholomatineae</taxon>
        <taxon>Lyophyllaceae</taxon>
        <taxon>Hypsizygus</taxon>
    </lineage>
</organism>
<sequence>MRRTRHSIRTETEPAVATIPSPQVVAPVPPAALEIMRLAGDRPDFKTRPIQTFADPDNSEI</sequence>
<protein>
    <submittedName>
        <fullName evidence="1">Uncharacterized protein</fullName>
    </submittedName>
</protein>
<dbReference type="AlphaFoldDB" id="A0A369J756"/>
<proteinExistence type="predicted"/>
<evidence type="ECO:0000313" key="2">
    <source>
        <dbReference type="Proteomes" id="UP000076154"/>
    </source>
</evidence>
<dbReference type="InParanoid" id="A0A369J756"/>
<name>A0A369J756_HYPMA</name>
<comment type="caution">
    <text evidence="1">The sequence shown here is derived from an EMBL/GenBank/DDBJ whole genome shotgun (WGS) entry which is preliminary data.</text>
</comment>
<dbReference type="Proteomes" id="UP000076154">
    <property type="component" value="Unassembled WGS sequence"/>
</dbReference>
<reference evidence="1" key="1">
    <citation type="submission" date="2018-04" db="EMBL/GenBank/DDBJ databases">
        <title>Whole genome sequencing of Hypsizygus marmoreus.</title>
        <authorList>
            <person name="Choi I.-G."/>
            <person name="Min B."/>
            <person name="Kim J.-G."/>
            <person name="Kim S."/>
            <person name="Oh Y.-L."/>
            <person name="Kong W.-S."/>
            <person name="Park H."/>
            <person name="Jeong J."/>
            <person name="Song E.-S."/>
        </authorList>
    </citation>
    <scope>NUCLEOTIDE SEQUENCE [LARGE SCALE GENOMIC DNA]</scope>
    <source>
        <strain evidence="1">51987-8</strain>
    </source>
</reference>
<evidence type="ECO:0000313" key="1">
    <source>
        <dbReference type="EMBL" id="RDB17232.1"/>
    </source>
</evidence>
<accession>A0A369J756</accession>
<gene>
    <name evidence="1" type="ORF">Hypma_001873</name>
</gene>
<keyword evidence="2" id="KW-1185">Reference proteome</keyword>